<dbReference type="Proteomes" id="UP000001019">
    <property type="component" value="Chromosome"/>
</dbReference>
<dbReference type="EnsemblBacteria" id="AAS60543">
    <property type="protein sequence ID" value="AAS60543"/>
    <property type="gene ID" value="YP_0267"/>
</dbReference>
<accession>A0A0H2W2L9</accession>
<evidence type="ECO:0000313" key="2">
    <source>
        <dbReference type="Proteomes" id="UP000001019"/>
    </source>
</evidence>
<dbReference type="HOGENOM" id="CLU_3067836_0_0_6"/>
<proteinExistence type="predicted"/>
<reference evidence="2" key="1">
    <citation type="journal article" date="2004" name="DNA Res.">
        <title>Complete genome sequence of Yersinia pestis strain 91001, an isolate avirulent to humans.</title>
        <authorList>
            <person name="Song Y."/>
            <person name="Tong Z."/>
            <person name="Wang J."/>
            <person name="Wang L."/>
            <person name="Guo Z."/>
            <person name="Han Y."/>
            <person name="Zhang J."/>
            <person name="Pei D."/>
            <person name="Zhou D."/>
            <person name="Qin H."/>
            <person name="Pang X."/>
            <person name="Han Y."/>
            <person name="Zhai J."/>
            <person name="Li M."/>
            <person name="Cui B."/>
            <person name="Qi Z."/>
            <person name="Jin L."/>
            <person name="Dai R."/>
            <person name="Chen F."/>
            <person name="Li S."/>
            <person name="Ye C."/>
            <person name="Du Z."/>
            <person name="Lin W."/>
            <person name="Wang J."/>
            <person name="Yu J."/>
            <person name="Yang H."/>
            <person name="Wang J."/>
            <person name="Huang P."/>
            <person name="Yang R."/>
        </authorList>
    </citation>
    <scope>NUCLEOTIDE SEQUENCE [LARGE SCALE GENOMIC DNA]</scope>
    <source>
        <strain evidence="2">91001 / Biovar Mediaevalis</strain>
    </source>
</reference>
<name>A0A0H2W2L9_YERPE</name>
<evidence type="ECO:0000313" key="1">
    <source>
        <dbReference type="EMBL" id="AAS60543.1"/>
    </source>
</evidence>
<sequence>MPALLWLLLLLLVILLLLITNREKTLINRLCQAVTLVDKVVETLVTRCGFSVY</sequence>
<gene>
    <name evidence="1" type="ordered locus">YP_0267</name>
</gene>
<dbReference type="AlphaFoldDB" id="A0A0H2W2L9"/>
<organism evidence="1 2">
    <name type="scientific">Yersinia pestis</name>
    <dbReference type="NCBI Taxonomy" id="632"/>
    <lineage>
        <taxon>Bacteria</taxon>
        <taxon>Pseudomonadati</taxon>
        <taxon>Pseudomonadota</taxon>
        <taxon>Gammaproteobacteria</taxon>
        <taxon>Enterobacterales</taxon>
        <taxon>Yersiniaceae</taxon>
        <taxon>Yersinia</taxon>
    </lineage>
</organism>
<dbReference type="KEGG" id="ypm:YP_0267"/>
<protein>
    <submittedName>
        <fullName evidence="1">Uncharacterized protein</fullName>
    </submittedName>
</protein>
<dbReference type="EMBL" id="AE017042">
    <property type="protein sequence ID" value="AAS60543.1"/>
    <property type="molecule type" value="Genomic_DNA"/>
</dbReference>